<organism evidence="1 2">
    <name type="scientific">Ichthyophthirius multifiliis</name>
    <name type="common">White spot disease agent</name>
    <name type="synonym">Ich</name>
    <dbReference type="NCBI Taxonomy" id="5932"/>
    <lineage>
        <taxon>Eukaryota</taxon>
        <taxon>Sar</taxon>
        <taxon>Alveolata</taxon>
        <taxon>Ciliophora</taxon>
        <taxon>Intramacronucleata</taxon>
        <taxon>Oligohymenophorea</taxon>
        <taxon>Hymenostomatida</taxon>
        <taxon>Ophryoglenina</taxon>
        <taxon>Ichthyophthirius</taxon>
    </lineage>
</organism>
<sequence length="101" mass="11722">MDGLNSELIKQCQMCNSFTVSHDRKKGNVKCFRCGYIVEDHFQSYEQEVNNYDNDPTQINNMRGLVPDGREEDIKLGDRPLNNQGLQKNKTDEKVIKIKDQ</sequence>
<evidence type="ECO:0008006" key="3">
    <source>
        <dbReference type="Google" id="ProtNLM"/>
    </source>
</evidence>
<dbReference type="RefSeq" id="XP_004039782.1">
    <property type="nucleotide sequence ID" value="XM_004039734.1"/>
</dbReference>
<reference evidence="1 2" key="1">
    <citation type="submission" date="2011-07" db="EMBL/GenBank/DDBJ databases">
        <authorList>
            <person name="Coyne R."/>
            <person name="Brami D."/>
            <person name="Johnson J."/>
            <person name="Hostetler J."/>
            <person name="Hannick L."/>
            <person name="Clark T."/>
            <person name="Cassidy-Hanley D."/>
            <person name="Inman J."/>
        </authorList>
    </citation>
    <scope>NUCLEOTIDE SEQUENCE [LARGE SCALE GENOMIC DNA]</scope>
    <source>
        <strain evidence="1 2">G5</strain>
    </source>
</reference>
<evidence type="ECO:0000313" key="2">
    <source>
        <dbReference type="Proteomes" id="UP000008983"/>
    </source>
</evidence>
<accession>G0QJX7</accession>
<dbReference type="EMBL" id="GL983107">
    <property type="protein sequence ID" value="EGR34478.1"/>
    <property type="molecule type" value="Genomic_DNA"/>
</dbReference>
<dbReference type="OrthoDB" id="10597287at2759"/>
<dbReference type="eggNOG" id="ENOG502R2S4">
    <property type="taxonomic scope" value="Eukaryota"/>
</dbReference>
<dbReference type="Proteomes" id="UP000008983">
    <property type="component" value="Unassembled WGS sequence"/>
</dbReference>
<dbReference type="InParanoid" id="G0QJX7"/>
<protein>
    <recommendedName>
        <fullName evidence="3">TFIIB-type domain-containing protein</fullName>
    </recommendedName>
</protein>
<keyword evidence="2" id="KW-1185">Reference proteome</keyword>
<proteinExistence type="predicted"/>
<dbReference type="SUPFAM" id="SSF57783">
    <property type="entry name" value="Zinc beta-ribbon"/>
    <property type="match status" value="1"/>
</dbReference>
<name>G0QJX7_ICHMU</name>
<dbReference type="AlphaFoldDB" id="G0QJX7"/>
<gene>
    <name evidence="1" type="ORF">IMG5_010270</name>
</gene>
<dbReference type="GeneID" id="14910673"/>
<dbReference type="Gene3D" id="2.20.25.10">
    <property type="match status" value="1"/>
</dbReference>
<evidence type="ECO:0000313" key="1">
    <source>
        <dbReference type="EMBL" id="EGR34478.1"/>
    </source>
</evidence>